<dbReference type="Proteomes" id="UP001642482">
    <property type="component" value="Unassembled WGS sequence"/>
</dbReference>
<feature type="transmembrane region" description="Helical" evidence="2">
    <location>
        <begin position="1047"/>
        <end position="1068"/>
    </location>
</feature>
<dbReference type="EMBL" id="CAWUHD010000104">
    <property type="protein sequence ID" value="CAK7231681.1"/>
    <property type="molecule type" value="Genomic_DNA"/>
</dbReference>
<evidence type="ECO:0000256" key="2">
    <source>
        <dbReference type="SAM" id="Phobius"/>
    </source>
</evidence>
<reference evidence="3 4" key="1">
    <citation type="submission" date="2024-01" db="EMBL/GenBank/DDBJ databases">
        <authorList>
            <person name="Allen C."/>
            <person name="Tagirdzhanova G."/>
        </authorList>
    </citation>
    <scope>NUCLEOTIDE SEQUENCE [LARGE SCALE GENOMIC DNA]</scope>
</reference>
<feature type="transmembrane region" description="Helical" evidence="2">
    <location>
        <begin position="921"/>
        <end position="949"/>
    </location>
</feature>
<feature type="transmembrane region" description="Helical" evidence="2">
    <location>
        <begin position="657"/>
        <end position="677"/>
    </location>
</feature>
<keyword evidence="2" id="KW-1133">Transmembrane helix</keyword>
<evidence type="ECO:0000256" key="1">
    <source>
        <dbReference type="SAM" id="MobiDB-lite"/>
    </source>
</evidence>
<comment type="caution">
    <text evidence="3">The sequence shown here is derived from an EMBL/GenBank/DDBJ whole genome shotgun (WGS) entry which is preliminary data.</text>
</comment>
<evidence type="ECO:0008006" key="5">
    <source>
        <dbReference type="Google" id="ProtNLM"/>
    </source>
</evidence>
<feature type="transmembrane region" description="Helical" evidence="2">
    <location>
        <begin position="782"/>
        <end position="803"/>
    </location>
</feature>
<name>A0ABP0CKR4_9PEZI</name>
<evidence type="ECO:0000313" key="4">
    <source>
        <dbReference type="Proteomes" id="UP001642482"/>
    </source>
</evidence>
<keyword evidence="2" id="KW-0472">Membrane</keyword>
<dbReference type="PANTHER" id="PTHR37544">
    <property type="entry name" value="SPRAY-RELATED"/>
    <property type="match status" value="1"/>
</dbReference>
<sequence>MSTKSSKTSTTSTTSASSTTSTTPSTVLNALKPTAFKGPLQGITTTSTSSTSTEKTQKTTNTGVMLITTSTPIATSTPRSTFTVTSTGMTQSNQTIIVTHTSSVLVTPSGGGGGTMTITSVISTETTATITYPITTNHYQPSYGPSGEYSGGGDVESTVYGTSESVGVTSYTSTWVEVEPTTTGQGPPSYVIVTSVETLTSAMSVPFTATETQTSTGHPYIVYGPVTLTSSYTIAGGNNNNNNGNGNGNGGTVDGGGAGNNNAPVTYTTAPPVTHVITTVVNGKVDTIVQTVAPQTHVTKIGGVVQTTVVGGGPNGNGVVETIVTRVGATPVTYLHGTPVTAAVGGGSGVIVVTVTPTPNPNVNGNSNGNGGGNRITVVNGVTVVNNNFNGNGMSVVNGQTVVNGATVTVIDGATVIPQYSTIDGTPVTVVNRVDVTTVVTTTGEDGLPTTQVQVVPSLVTSVNTVGGTVMTVSLHIIDLQTVGNNDVVTGGNGGTVIETVVTVDGTVQTIAVATIAATDTGFQPITVTEVTLVNGTPSTTVVVTTPTASGALTFTVASIGASESYSVSMSGGSLITTVITHPPTTIVTSLSGHLTTIVSTPSPSTILSTEASSTLVSTTVSTPASVLVTPTSPANHNTSSEPVIVVTTHVYNLPTAHYFIATFLPAFIAVLLSLPLRVIDHNAKMYQPFHALSGSGHHHNARGSESLTLAFTGMVGGIMTSVSAAWNQGEPVPLLTTTLVALSSLMAPLATEALGVKLHGVCSVTDESGCAGELGVSVAPAYALVGLLTIMLALLVALLILLRNWRTGLRANPWNLAGIAALTACPDIVNGARMGRRQAVATEKSLKRALEDRRFALGFYETANGHEAFGIVPVHEDGAQGRNDDSDDDGDLYLGGMGDGDDSPSGQPFLALTVAYRAAFAFFLAALLALVLVYHIVAAGAGGAAGNIDPMATRFGTWVANNSFGVRFGMAALGVAVSFCWTTLFLSVAAIAPFQAMATPGRPQPPERSILMPLRPTNEFSGLWVAIRLAFNGFGHPHENPPLCHAVFLGLVSLMTLISEFLPVLLANVPYNITQTLEAAVVCARLVAVLLVLMLLTLLASFVAVRWPALPADPRTVAGAMYYVVDSHVLPAALESITYTTGGGCVALMDTKEKSTRVRQLGRRYYYGDIVGRSGRRRFAVDADVTMLDPVVEHAASAAAEGPPIITTAYRGGPFYVYNQEARYQRQQQEEDPAFV</sequence>
<gene>
    <name evidence="3" type="ORF">SEUCBS140593_008007</name>
</gene>
<feature type="transmembrane region" description="Helical" evidence="2">
    <location>
        <begin position="708"/>
        <end position="727"/>
    </location>
</feature>
<feature type="compositionally biased region" description="Low complexity" evidence="1">
    <location>
        <begin position="44"/>
        <end position="62"/>
    </location>
</feature>
<evidence type="ECO:0000313" key="3">
    <source>
        <dbReference type="EMBL" id="CAK7231681.1"/>
    </source>
</evidence>
<proteinExistence type="predicted"/>
<protein>
    <recommendedName>
        <fullName evidence="5">Membrane-associated protein</fullName>
    </recommendedName>
</protein>
<feature type="transmembrane region" description="Helical" evidence="2">
    <location>
        <begin position="969"/>
        <end position="993"/>
    </location>
</feature>
<accession>A0ABP0CKR4</accession>
<organism evidence="3 4">
    <name type="scientific">Sporothrix eucalyptigena</name>
    <dbReference type="NCBI Taxonomy" id="1812306"/>
    <lineage>
        <taxon>Eukaryota</taxon>
        <taxon>Fungi</taxon>
        <taxon>Dikarya</taxon>
        <taxon>Ascomycota</taxon>
        <taxon>Pezizomycotina</taxon>
        <taxon>Sordariomycetes</taxon>
        <taxon>Sordariomycetidae</taxon>
        <taxon>Ophiostomatales</taxon>
        <taxon>Ophiostomataceae</taxon>
        <taxon>Sporothrix</taxon>
    </lineage>
</organism>
<dbReference type="Pfam" id="PF11915">
    <property type="entry name" value="DUF3433"/>
    <property type="match status" value="2"/>
</dbReference>
<dbReference type="PANTHER" id="PTHR37544:SF3">
    <property type="entry name" value="SPRAY"/>
    <property type="match status" value="1"/>
</dbReference>
<keyword evidence="4" id="KW-1185">Reference proteome</keyword>
<feature type="transmembrane region" description="Helical" evidence="2">
    <location>
        <begin position="1080"/>
        <end position="1106"/>
    </location>
</feature>
<feature type="region of interest" description="Disordered" evidence="1">
    <location>
        <begin position="1"/>
        <end position="62"/>
    </location>
</feature>
<dbReference type="InterPro" id="IPR021840">
    <property type="entry name" value="DUF3433"/>
</dbReference>
<keyword evidence="2" id="KW-0812">Transmembrane</keyword>
<feature type="compositionally biased region" description="Low complexity" evidence="1">
    <location>
        <begin position="1"/>
        <end position="26"/>
    </location>
</feature>